<dbReference type="PANTHER" id="PTHR11967:SF2">
    <property type="entry name" value="ALPHA-1-ACID GLYCOPROTEIN 1"/>
    <property type="match status" value="1"/>
</dbReference>
<evidence type="ECO:0000256" key="3">
    <source>
        <dbReference type="ARBA" id="ARBA00022729"/>
    </source>
</evidence>
<evidence type="ECO:0000256" key="5">
    <source>
        <dbReference type="SAM" id="MobiDB-lite"/>
    </source>
</evidence>
<name>A0A3P9KLF5_ORYLA</name>
<sequence>MPLEGVFFFRGVLNSLTALTCCFEESLATTAKASVQQFRFGLLGLLHEDCTTTRGHVRAGARMDEAEKYQQRLDAIAEKRRLQEEEDRVKREKEEERIKQRQLKRKSLREQWLMEPAPLSPTYQKSPESPTRSKGETQESPEKQAGDGRTKTVQVEDARNELVLQNGEKGASKPETPEDEGKHNQTPAEVETAVVLTNGGGVPDSNGVSELGESNKHGASEGAENVRVHGMGITDQIPNDSVLEKEEEEGTLVMRAECVLITDEGDDVSQELTSQEDQQGSVESDKAHLLDPEAGKEKGVAVEEAVKTETPPEALGNSEEEEPPVKPQSQTRPLEGVTVTAVPVYTEAPLPILSSANEAPLDCEKLIRRLDPLDPLQHASGRWPLVAGSVKEDGDLFLPLEMTLSISLELGKSSFTQFIRSIPGCWSIASNFTLEGHVMKAVIGCNNHTITFFRTSCPDCRLFTIEARTSAAKSEGIYLFSRRRELKPHEITEFKSQAACLKFPPVVEMDPEEELC</sequence>
<feature type="compositionally biased region" description="Basic and acidic residues" evidence="5">
    <location>
        <begin position="213"/>
        <end position="227"/>
    </location>
</feature>
<feature type="compositionally biased region" description="Polar residues" evidence="5">
    <location>
        <begin position="270"/>
        <end position="282"/>
    </location>
</feature>
<feature type="compositionally biased region" description="Basic and acidic residues" evidence="5">
    <location>
        <begin position="283"/>
        <end position="307"/>
    </location>
</feature>
<keyword evidence="2" id="KW-0964">Secreted</keyword>
<dbReference type="AlphaFoldDB" id="A0A3P9KLF5"/>
<evidence type="ECO:0000313" key="7">
    <source>
        <dbReference type="Ensembl" id="ENSORLP00020009363.1"/>
    </source>
</evidence>
<dbReference type="GO" id="GO:0005576">
    <property type="term" value="C:extracellular region"/>
    <property type="evidence" value="ECO:0007669"/>
    <property type="project" value="UniProtKB-SubCell"/>
</dbReference>
<dbReference type="Proteomes" id="UP000265180">
    <property type="component" value="Chromosome 1"/>
</dbReference>
<reference evidence="7 8" key="2">
    <citation type="submission" date="2017-04" db="EMBL/GenBank/DDBJ databases">
        <title>CpG methylation of centromeres and impact of large insertions on vertebrate speciation.</title>
        <authorList>
            <person name="Ichikawa K."/>
            <person name="Yoshimura J."/>
            <person name="Morishita S."/>
        </authorList>
    </citation>
    <scope>NUCLEOTIDE SEQUENCE</scope>
    <source>
        <strain evidence="7 8">HNI</strain>
    </source>
</reference>
<proteinExistence type="predicted"/>
<reference evidence="7" key="3">
    <citation type="submission" date="2025-08" db="UniProtKB">
        <authorList>
            <consortium name="Ensembl"/>
        </authorList>
    </citation>
    <scope>IDENTIFICATION</scope>
    <source>
        <strain evidence="7">HNI</strain>
    </source>
</reference>
<evidence type="ECO:0000313" key="8">
    <source>
        <dbReference type="Proteomes" id="UP000265180"/>
    </source>
</evidence>
<reference evidence="7" key="4">
    <citation type="submission" date="2025-09" db="UniProtKB">
        <authorList>
            <consortium name="Ensembl"/>
        </authorList>
    </citation>
    <scope>IDENTIFICATION</scope>
    <source>
        <strain evidence="7">HNI</strain>
    </source>
</reference>
<feature type="region of interest" description="Disordered" evidence="5">
    <location>
        <begin position="82"/>
        <end position="240"/>
    </location>
</feature>
<feature type="chain" id="PRO_5018229130" evidence="6">
    <location>
        <begin position="19"/>
        <end position="516"/>
    </location>
</feature>
<evidence type="ECO:0000256" key="6">
    <source>
        <dbReference type="SAM" id="SignalP"/>
    </source>
</evidence>
<reference key="1">
    <citation type="journal article" date="2007" name="Nature">
        <title>The medaka draft genome and insights into vertebrate genome evolution.</title>
        <authorList>
            <person name="Kasahara M."/>
            <person name="Naruse K."/>
            <person name="Sasaki S."/>
            <person name="Nakatani Y."/>
            <person name="Qu W."/>
            <person name="Ahsan B."/>
            <person name="Yamada T."/>
            <person name="Nagayasu Y."/>
            <person name="Doi K."/>
            <person name="Kasai Y."/>
            <person name="Jindo T."/>
            <person name="Kobayashi D."/>
            <person name="Shimada A."/>
            <person name="Toyoda A."/>
            <person name="Kuroki Y."/>
            <person name="Fujiyama A."/>
            <person name="Sasaki T."/>
            <person name="Shimizu A."/>
            <person name="Asakawa S."/>
            <person name="Shimizu N."/>
            <person name="Hashimoto S."/>
            <person name="Yang J."/>
            <person name="Lee Y."/>
            <person name="Matsushima K."/>
            <person name="Sugano S."/>
            <person name="Sakaizumi M."/>
            <person name="Narita T."/>
            <person name="Ohishi K."/>
            <person name="Haga S."/>
            <person name="Ohta F."/>
            <person name="Nomoto H."/>
            <person name="Nogata K."/>
            <person name="Morishita T."/>
            <person name="Endo T."/>
            <person name="Shin-I T."/>
            <person name="Takeda H."/>
            <person name="Morishita S."/>
            <person name="Kohara Y."/>
        </authorList>
    </citation>
    <scope>NUCLEOTIDE SEQUENCE [LARGE SCALE GENOMIC DNA]</scope>
    <source>
        <strain>Hd-rR</strain>
    </source>
</reference>
<keyword evidence="3 6" id="KW-0732">Signal</keyword>
<dbReference type="Gene3D" id="2.40.128.20">
    <property type="match status" value="1"/>
</dbReference>
<feature type="compositionally biased region" description="Polar residues" evidence="5">
    <location>
        <begin position="121"/>
        <end position="130"/>
    </location>
</feature>
<feature type="region of interest" description="Disordered" evidence="5">
    <location>
        <begin position="267"/>
        <end position="334"/>
    </location>
</feature>
<dbReference type="InterPro" id="IPR012674">
    <property type="entry name" value="Calycin"/>
</dbReference>
<keyword evidence="4" id="KW-0325">Glycoprotein</keyword>
<evidence type="ECO:0000256" key="2">
    <source>
        <dbReference type="ARBA" id="ARBA00022525"/>
    </source>
</evidence>
<dbReference type="PANTHER" id="PTHR11967">
    <property type="entry name" value="ALPHA-1-ACID GLYCOPROTEIN"/>
    <property type="match status" value="1"/>
</dbReference>
<feature type="compositionally biased region" description="Basic and acidic residues" evidence="5">
    <location>
        <begin position="82"/>
        <end position="99"/>
    </location>
</feature>
<feature type="compositionally biased region" description="Basic and acidic residues" evidence="5">
    <location>
        <begin position="170"/>
        <end position="183"/>
    </location>
</feature>
<evidence type="ECO:0000256" key="1">
    <source>
        <dbReference type="ARBA" id="ARBA00004613"/>
    </source>
</evidence>
<dbReference type="Ensembl" id="ENSORLT00020015736.1">
    <property type="protein sequence ID" value="ENSORLP00020009363.1"/>
    <property type="gene ID" value="ENSORLG00020010272.1"/>
</dbReference>
<comment type="subcellular location">
    <subcellularLocation>
        <location evidence="1">Secreted</location>
    </subcellularLocation>
</comment>
<evidence type="ECO:0000256" key="4">
    <source>
        <dbReference type="ARBA" id="ARBA00023180"/>
    </source>
</evidence>
<accession>A0A3P9KLF5</accession>
<organism evidence="7 8">
    <name type="scientific">Oryzias latipes</name>
    <name type="common">Japanese rice fish</name>
    <name type="synonym">Japanese killifish</name>
    <dbReference type="NCBI Taxonomy" id="8090"/>
    <lineage>
        <taxon>Eukaryota</taxon>
        <taxon>Metazoa</taxon>
        <taxon>Chordata</taxon>
        <taxon>Craniata</taxon>
        <taxon>Vertebrata</taxon>
        <taxon>Euteleostomi</taxon>
        <taxon>Actinopterygii</taxon>
        <taxon>Neopterygii</taxon>
        <taxon>Teleostei</taxon>
        <taxon>Neoteleostei</taxon>
        <taxon>Acanthomorphata</taxon>
        <taxon>Ovalentaria</taxon>
        <taxon>Atherinomorphae</taxon>
        <taxon>Beloniformes</taxon>
        <taxon>Adrianichthyidae</taxon>
        <taxon>Oryziinae</taxon>
        <taxon>Oryzias</taxon>
    </lineage>
</organism>
<protein>
    <submittedName>
        <fullName evidence="7">Uncharacterized protein</fullName>
    </submittedName>
</protein>
<feature type="compositionally biased region" description="Basic and acidic residues" evidence="5">
    <location>
        <begin position="131"/>
        <end position="160"/>
    </location>
</feature>
<feature type="signal peptide" evidence="6">
    <location>
        <begin position="1"/>
        <end position="18"/>
    </location>
</feature>